<proteinExistence type="predicted"/>
<protein>
    <submittedName>
        <fullName evidence="2">Thiosulfate oxidation carrier complex protein SoxZ</fullName>
    </submittedName>
</protein>
<dbReference type="InterPro" id="IPR014880">
    <property type="entry name" value="SoxZ_dom"/>
</dbReference>
<dbReference type="AlphaFoldDB" id="A0A972VVZ7"/>
<comment type="caution">
    <text evidence="2">The sequence shown here is derived from an EMBL/GenBank/DDBJ whole genome shotgun (WGS) entry which is preliminary data.</text>
</comment>
<dbReference type="NCBIfam" id="TIGR04490">
    <property type="entry name" value="SoxZ_true"/>
    <property type="match status" value="1"/>
</dbReference>
<gene>
    <name evidence="2" type="primary">soxZ</name>
    <name evidence="2" type="ORF">HQ497_02050</name>
</gene>
<dbReference type="InterPro" id="IPR014756">
    <property type="entry name" value="Ig_E-set"/>
</dbReference>
<organism evidence="2 3">
    <name type="scientific">SAR86 cluster bacterium</name>
    <dbReference type="NCBI Taxonomy" id="2030880"/>
    <lineage>
        <taxon>Bacteria</taxon>
        <taxon>Pseudomonadati</taxon>
        <taxon>Pseudomonadota</taxon>
        <taxon>Gammaproteobacteria</taxon>
        <taxon>SAR86 cluster</taxon>
    </lineage>
</organism>
<reference evidence="2" key="1">
    <citation type="submission" date="2020-05" db="EMBL/GenBank/DDBJ databases">
        <title>Sulfur intermediates as new biogeochemical hubs in an aquatic model microbial ecosystem.</title>
        <authorList>
            <person name="Vigneron A."/>
        </authorList>
    </citation>
    <scope>NUCLEOTIDE SEQUENCE</scope>
    <source>
        <strain evidence="2">Bin.250</strain>
    </source>
</reference>
<evidence type="ECO:0000313" key="2">
    <source>
        <dbReference type="EMBL" id="NQV64122.1"/>
    </source>
</evidence>
<evidence type="ECO:0000313" key="3">
    <source>
        <dbReference type="Proteomes" id="UP000754644"/>
    </source>
</evidence>
<feature type="non-terminal residue" evidence="2">
    <location>
        <position position="1"/>
    </location>
</feature>
<dbReference type="InterPro" id="IPR030995">
    <property type="entry name" value="SoxZ"/>
</dbReference>
<dbReference type="Gene3D" id="2.60.40.10">
    <property type="entry name" value="Immunoglobulins"/>
    <property type="match status" value="1"/>
</dbReference>
<dbReference type="Proteomes" id="UP000754644">
    <property type="component" value="Unassembled WGS sequence"/>
</dbReference>
<accession>A0A972VVZ7</accession>
<name>A0A972VVZ7_9GAMM</name>
<dbReference type="InterPro" id="IPR013783">
    <property type="entry name" value="Ig-like_fold"/>
</dbReference>
<dbReference type="EMBL" id="JABMOJ010000070">
    <property type="protein sequence ID" value="NQV64122.1"/>
    <property type="molecule type" value="Genomic_DNA"/>
</dbReference>
<dbReference type="Pfam" id="PF08770">
    <property type="entry name" value="SoxZ"/>
    <property type="match status" value="1"/>
</dbReference>
<dbReference type="SUPFAM" id="SSF81296">
    <property type="entry name" value="E set domains"/>
    <property type="match status" value="1"/>
</dbReference>
<feature type="domain" description="Sulphur oxidation protein SoxZ" evidence="1">
    <location>
        <begin position="1"/>
        <end position="64"/>
    </location>
</feature>
<evidence type="ECO:0000259" key="1">
    <source>
        <dbReference type="Pfam" id="PF08770"/>
    </source>
</evidence>
<sequence>GAVIPAEFIEQVICKHNENVVLTADWGTSVSKNPYFAFKVKSAKPGDTIKVGWTDNLGNSSEGEIVLK</sequence>